<sequence>MPSAKPQTMPLAKAKASAFTLLKLKISHIRLLKNVGRTVEKRDEKERQKPKQRNLAMPSIGRHLKVKELPKKKINEDEAKRLADEEAAAKAKEEAADKSKEEEDDSKDEEDAEDNVDVNQVFNKIQYMPFLNISPKSKKKADEKENFDATVFEDKAKEAKDKQKTNTNKRKIEEVEYEQLEKKKTNKKKMKCTKNYSRKSRRQQKINIQESDSEDNNTTSEGENDDDAEIQEVEGASDSENEVLNAGKRKKEETMKRKTKAYNSKKLRNNRSEEEEQPESESKEDVKKIKKVKREVAEKQQKPKPFKYKTCLTRSSPKALHDATSDLLEERKKCLKEIGFERYINFPIVKNPSTLAYHVIDKFHTSSMELRLEKGSIKVTRQKIHEILGIPMGETKLENLNERPSNDPFIKEWKASTVILENQHHRQLLRESMYQKRNRVMFKMNFLTLFGD</sequence>
<evidence type="ECO:0000313" key="2">
    <source>
        <dbReference type="EMBL" id="GJT93085.1"/>
    </source>
</evidence>
<feature type="region of interest" description="Disordered" evidence="1">
    <location>
        <begin position="35"/>
        <end position="120"/>
    </location>
</feature>
<keyword evidence="3" id="KW-1185">Reference proteome</keyword>
<comment type="caution">
    <text evidence="2">The sequence shown here is derived from an EMBL/GenBank/DDBJ whole genome shotgun (WGS) entry which is preliminary data.</text>
</comment>
<accession>A0ABQ5HZ04</accession>
<feature type="compositionally biased region" description="Basic residues" evidence="1">
    <location>
        <begin position="184"/>
        <end position="204"/>
    </location>
</feature>
<name>A0ABQ5HZ04_9ASTR</name>
<feature type="compositionally biased region" description="Basic residues" evidence="1">
    <location>
        <begin position="257"/>
        <end position="269"/>
    </location>
</feature>
<feature type="compositionally biased region" description="Polar residues" evidence="1">
    <location>
        <begin position="205"/>
        <end position="221"/>
    </location>
</feature>
<feature type="compositionally biased region" description="Acidic residues" evidence="1">
    <location>
        <begin position="222"/>
        <end position="241"/>
    </location>
</feature>
<feature type="compositionally biased region" description="Acidic residues" evidence="1">
    <location>
        <begin position="102"/>
        <end position="116"/>
    </location>
</feature>
<dbReference type="EMBL" id="BQNB010020171">
    <property type="protein sequence ID" value="GJT93085.1"/>
    <property type="molecule type" value="Genomic_DNA"/>
</dbReference>
<dbReference type="PANTHER" id="PTHR34835">
    <property type="entry name" value="OS07G0283600 PROTEIN-RELATED"/>
    <property type="match status" value="1"/>
</dbReference>
<reference evidence="2" key="1">
    <citation type="journal article" date="2022" name="Int. J. Mol. Sci.">
        <title>Draft Genome of Tanacetum Coccineum: Genomic Comparison of Closely Related Tanacetum-Family Plants.</title>
        <authorList>
            <person name="Yamashiro T."/>
            <person name="Shiraishi A."/>
            <person name="Nakayama K."/>
            <person name="Satake H."/>
        </authorList>
    </citation>
    <scope>NUCLEOTIDE SEQUENCE</scope>
</reference>
<dbReference type="Proteomes" id="UP001151760">
    <property type="component" value="Unassembled WGS sequence"/>
</dbReference>
<feature type="compositionally biased region" description="Basic and acidic residues" evidence="1">
    <location>
        <begin position="140"/>
        <end position="183"/>
    </location>
</feature>
<proteinExistence type="predicted"/>
<evidence type="ECO:0000313" key="3">
    <source>
        <dbReference type="Proteomes" id="UP001151760"/>
    </source>
</evidence>
<feature type="compositionally biased region" description="Basic and acidic residues" evidence="1">
    <location>
        <begin position="66"/>
        <end position="101"/>
    </location>
</feature>
<reference evidence="2" key="2">
    <citation type="submission" date="2022-01" db="EMBL/GenBank/DDBJ databases">
        <authorList>
            <person name="Yamashiro T."/>
            <person name="Shiraishi A."/>
            <person name="Satake H."/>
            <person name="Nakayama K."/>
        </authorList>
    </citation>
    <scope>NUCLEOTIDE SEQUENCE</scope>
</reference>
<organism evidence="2 3">
    <name type="scientific">Tanacetum coccineum</name>
    <dbReference type="NCBI Taxonomy" id="301880"/>
    <lineage>
        <taxon>Eukaryota</taxon>
        <taxon>Viridiplantae</taxon>
        <taxon>Streptophyta</taxon>
        <taxon>Embryophyta</taxon>
        <taxon>Tracheophyta</taxon>
        <taxon>Spermatophyta</taxon>
        <taxon>Magnoliopsida</taxon>
        <taxon>eudicotyledons</taxon>
        <taxon>Gunneridae</taxon>
        <taxon>Pentapetalae</taxon>
        <taxon>asterids</taxon>
        <taxon>campanulids</taxon>
        <taxon>Asterales</taxon>
        <taxon>Asteraceae</taxon>
        <taxon>Asteroideae</taxon>
        <taxon>Anthemideae</taxon>
        <taxon>Anthemidinae</taxon>
        <taxon>Tanacetum</taxon>
    </lineage>
</organism>
<evidence type="ECO:0000256" key="1">
    <source>
        <dbReference type="SAM" id="MobiDB-lite"/>
    </source>
</evidence>
<gene>
    <name evidence="2" type="ORF">Tco_1081930</name>
</gene>
<feature type="compositionally biased region" description="Basic and acidic residues" evidence="1">
    <location>
        <begin position="38"/>
        <end position="49"/>
    </location>
</feature>
<dbReference type="PANTHER" id="PTHR34835:SF90">
    <property type="entry name" value="AMINOTRANSFERASE-LIKE PLANT MOBILE DOMAIN-CONTAINING PROTEIN"/>
    <property type="match status" value="1"/>
</dbReference>
<protein>
    <submittedName>
        <fullName evidence="2">Uncharacterized protein</fullName>
    </submittedName>
</protein>
<feature type="region of interest" description="Disordered" evidence="1">
    <location>
        <begin position="132"/>
        <end position="288"/>
    </location>
</feature>